<evidence type="ECO:0000256" key="1">
    <source>
        <dbReference type="SAM" id="MobiDB-lite"/>
    </source>
</evidence>
<feature type="compositionally biased region" description="Polar residues" evidence="1">
    <location>
        <begin position="452"/>
        <end position="461"/>
    </location>
</feature>
<dbReference type="Proteomes" id="UP001165060">
    <property type="component" value="Unassembled WGS sequence"/>
</dbReference>
<feature type="compositionally biased region" description="Basic residues" evidence="1">
    <location>
        <begin position="573"/>
        <end position="584"/>
    </location>
</feature>
<evidence type="ECO:0000259" key="2">
    <source>
        <dbReference type="Pfam" id="PF00536"/>
    </source>
</evidence>
<accession>A0ABQ6MAV6</accession>
<feature type="region of interest" description="Disordered" evidence="1">
    <location>
        <begin position="884"/>
        <end position="919"/>
    </location>
</feature>
<feature type="compositionally biased region" description="Polar residues" evidence="1">
    <location>
        <begin position="884"/>
        <end position="893"/>
    </location>
</feature>
<feature type="compositionally biased region" description="Low complexity" evidence="1">
    <location>
        <begin position="17"/>
        <end position="29"/>
    </location>
</feature>
<dbReference type="InterPro" id="IPR013761">
    <property type="entry name" value="SAM/pointed_sf"/>
</dbReference>
<name>A0ABQ6MAV6_9STRA</name>
<comment type="caution">
    <text evidence="3">The sequence shown here is derived from an EMBL/GenBank/DDBJ whole genome shotgun (WGS) entry which is preliminary data.</text>
</comment>
<feature type="compositionally biased region" description="Low complexity" evidence="1">
    <location>
        <begin position="42"/>
        <end position="51"/>
    </location>
</feature>
<sequence>MVLENLSPTMSNIAAAAPSPALSKPSSGLGSSGLGSSGLGSSGLHSRPSGLQKPGSIRLKKSQLVEVSAGSPPAPSRATAVSLSPHTDLADLAGAVGGDPAGPPPAALARPYSPEVYMVPAPAASASATRRPRYDSDGGGSDDEGIMPGGGYPGAEGMMPEETDTMPEEIEASRSATGLHRSMSEPPSSQAFSLPCGSALSAAQHLPSLPSLSSSADDLLPFLASLRIKEPVAAEYAALMKNSGYDDVRSLEDATEADLEKMGIKAGHAKRMKNAQAQGRQLTVDTDLGATTGEKVRGKSAGDSRAVLESDMQKAAALSSRGRAASAAALKQQAKKELTLKYDPTASVNDIDYAKQKLQAQAAKIRELESQLAETGMDKALAGAAPAAAATTSKKRDPLSSTAQQRLTPDERLKLHKERKAAENKTRETDGAWEAPPPLESAVKATPKENADLTNRLTTKNATERRSEQKEAEKEKKRAALKSRRDAAAAAAASDAAPPPSDGLESPAPPQMRSKVGAELEAARKTAPSGPSVKMSKEEKKAALMARLSLSTSQRRQAAKDGGSGDDNDKVKKALKGHAMKKTKFNMAEQFGGEQKPAPKAAPKPAPACGTCSSTDGCEEDVDNPNTYYCAKCWDSYEQDTTEDPAPTRRSLSQLGSAQKPKPIATGGVGADAVPTSPPTKQEIEKGQVQSPPPPPAQEAVGHPNYLWVIHDNPTLAGQVDGRNMPCLLETKDPSNKDCARIVIGSIEFCGPVPVDTDRGTECLKLKSLVGFSVNKKTCETRVAPTNPGIIEYKLAADDGGTVLSGENAEMSVQDFFAGCASRVDVILDPHKDSEWYPLKEATRSMAPQFKSNGVGYIRLGDDMSANGVAFLSHDGCDSFFSSQSITPTTQAPNLGREKSYGESAEHEEKEKEKAAARLVRAQSAGAKSAVSNGSDSDEDELEFADVADENAAELLRDLQQSTIVGSTTAKLKWHEKVELVTKLGKVVSMKKGRDIAGASLQVLQDIMNSKNVNVHVLRASVISIGRIGYGVRKALVKEASFRTLMVELLKLLKSKQVMVEAKQTLKMLHGRCFNLKNIMGVVNDCLGLAKKSLKAGEKAGSKAAGAGAARRGAGGKAGSAVGSTTEIVEWLADAVEEERFMKKRNGGLDMGTLNTIVDLFLACVENRDVKCRRAAQEGLVGILVFGVVGGLMGRDKVDEMLAGLASSNAKIFASVSKTVSEEIVNRKTELELGQYLLRKPPTKSDDIGNTLKDTESALYFLNTLEVEAPRMGMLRGGLSRCILPYDENTSTLDQANVSGGANAEDLAKMDLSPGTVAAMQAGAIALRALVRVKIADDGDLDLATVAVKDVERFFKLLLGESKAKGVDAFGLLNSL</sequence>
<reference evidence="3 4" key="1">
    <citation type="journal article" date="2023" name="Commun. Biol.">
        <title>Genome analysis of Parmales, the sister group of diatoms, reveals the evolutionary specialization of diatoms from phago-mixotrophs to photoautotrophs.</title>
        <authorList>
            <person name="Ban H."/>
            <person name="Sato S."/>
            <person name="Yoshikawa S."/>
            <person name="Yamada K."/>
            <person name="Nakamura Y."/>
            <person name="Ichinomiya M."/>
            <person name="Sato N."/>
            <person name="Blanc-Mathieu R."/>
            <person name="Endo H."/>
            <person name="Kuwata A."/>
            <person name="Ogata H."/>
        </authorList>
    </citation>
    <scope>NUCLEOTIDE SEQUENCE [LARGE SCALE GENOMIC DNA]</scope>
</reference>
<feature type="domain" description="SAM" evidence="2">
    <location>
        <begin position="234"/>
        <end position="275"/>
    </location>
</feature>
<proteinExistence type="predicted"/>
<dbReference type="Gene3D" id="1.10.150.50">
    <property type="entry name" value="Transcription Factor, Ets-1"/>
    <property type="match status" value="1"/>
</dbReference>
<feature type="compositionally biased region" description="Basic and acidic residues" evidence="1">
    <location>
        <begin position="896"/>
        <end position="916"/>
    </location>
</feature>
<organism evidence="3 4">
    <name type="scientific">Tetraparma gracilis</name>
    <dbReference type="NCBI Taxonomy" id="2962635"/>
    <lineage>
        <taxon>Eukaryota</taxon>
        <taxon>Sar</taxon>
        <taxon>Stramenopiles</taxon>
        <taxon>Ochrophyta</taxon>
        <taxon>Bolidophyceae</taxon>
        <taxon>Parmales</taxon>
        <taxon>Triparmaceae</taxon>
        <taxon>Tetraparma</taxon>
    </lineage>
</organism>
<feature type="compositionally biased region" description="Basic and acidic residues" evidence="1">
    <location>
        <begin position="420"/>
        <end position="430"/>
    </location>
</feature>
<feature type="compositionally biased region" description="Gly residues" evidence="1">
    <location>
        <begin position="30"/>
        <end position="41"/>
    </location>
</feature>
<dbReference type="InterPro" id="IPR001660">
    <property type="entry name" value="SAM"/>
</dbReference>
<feature type="compositionally biased region" description="Acidic residues" evidence="1">
    <location>
        <begin position="159"/>
        <end position="170"/>
    </location>
</feature>
<feature type="region of interest" description="Disordered" evidence="1">
    <location>
        <begin position="639"/>
        <end position="701"/>
    </location>
</feature>
<feature type="compositionally biased region" description="Basic and acidic residues" evidence="1">
    <location>
        <begin position="462"/>
        <end position="487"/>
    </location>
</feature>
<keyword evidence="4" id="KW-1185">Reference proteome</keyword>
<feature type="region of interest" description="Disordered" evidence="1">
    <location>
        <begin position="17"/>
        <end position="195"/>
    </location>
</feature>
<protein>
    <recommendedName>
        <fullName evidence="2">SAM domain-containing protein</fullName>
    </recommendedName>
</protein>
<dbReference type="Pfam" id="PF00536">
    <property type="entry name" value="SAM_1"/>
    <property type="match status" value="1"/>
</dbReference>
<dbReference type="EMBL" id="BRYB01001310">
    <property type="protein sequence ID" value="GMI22907.1"/>
    <property type="molecule type" value="Genomic_DNA"/>
</dbReference>
<evidence type="ECO:0000313" key="4">
    <source>
        <dbReference type="Proteomes" id="UP001165060"/>
    </source>
</evidence>
<gene>
    <name evidence="3" type="ORF">TeGR_g12474</name>
</gene>
<feature type="region of interest" description="Disordered" evidence="1">
    <location>
        <begin position="384"/>
        <end position="617"/>
    </location>
</feature>
<evidence type="ECO:0000313" key="3">
    <source>
        <dbReference type="EMBL" id="GMI22907.1"/>
    </source>
</evidence>